<evidence type="ECO:0000259" key="13">
    <source>
        <dbReference type="Pfam" id="PF16491"/>
    </source>
</evidence>
<feature type="binding site" evidence="9">
    <location>
        <position position="454"/>
    </location>
    <ligand>
        <name>Zn(2+)</name>
        <dbReference type="ChEBI" id="CHEBI:29105"/>
        <note>catalytic</note>
    </ligand>
</feature>
<feature type="binding site" evidence="9">
    <location>
        <position position="378"/>
    </location>
    <ligand>
        <name>Zn(2+)</name>
        <dbReference type="ChEBI" id="CHEBI:29105"/>
        <note>catalytic</note>
    </ligand>
</feature>
<dbReference type="EC" id="3.4.24.84" evidence="1"/>
<feature type="region of interest" description="Disordered" evidence="10">
    <location>
        <begin position="303"/>
        <end position="353"/>
    </location>
</feature>
<dbReference type="GO" id="GO:0071586">
    <property type="term" value="P:CAAX-box protein processing"/>
    <property type="evidence" value="ECO:0007669"/>
    <property type="project" value="InterPro"/>
</dbReference>
<evidence type="ECO:0000256" key="2">
    <source>
        <dbReference type="ARBA" id="ARBA00022670"/>
    </source>
</evidence>
<keyword evidence="11" id="KW-0812">Transmembrane</keyword>
<feature type="domain" description="Peptidase M48" evidence="12">
    <location>
        <begin position="231"/>
        <end position="511"/>
    </location>
</feature>
<dbReference type="AlphaFoldDB" id="A0A813UDC0"/>
<evidence type="ECO:0000256" key="10">
    <source>
        <dbReference type="SAM" id="MobiDB-lite"/>
    </source>
</evidence>
<evidence type="ECO:0000256" key="9">
    <source>
        <dbReference type="PIRSR" id="PIRSR627057-2"/>
    </source>
</evidence>
<keyword evidence="4" id="KW-0378">Hydrolase</keyword>
<feature type="active site" description="Proton donor" evidence="8">
    <location>
        <position position="458"/>
    </location>
</feature>
<evidence type="ECO:0000313" key="16">
    <source>
        <dbReference type="Proteomes" id="UP000663864"/>
    </source>
</evidence>
<evidence type="ECO:0000313" key="15">
    <source>
        <dbReference type="EMBL" id="CAF3642235.1"/>
    </source>
</evidence>
<dbReference type="InterPro" id="IPR027057">
    <property type="entry name" value="CAXX_Prtase_1"/>
</dbReference>
<evidence type="ECO:0000256" key="6">
    <source>
        <dbReference type="ARBA" id="ARBA00023049"/>
    </source>
</evidence>
<feature type="transmembrane region" description="Helical" evidence="11">
    <location>
        <begin position="425"/>
        <end position="449"/>
    </location>
</feature>
<feature type="transmembrane region" description="Helical" evidence="11">
    <location>
        <begin position="171"/>
        <end position="192"/>
    </location>
</feature>
<evidence type="ECO:0000256" key="11">
    <source>
        <dbReference type="SAM" id="Phobius"/>
    </source>
</evidence>
<keyword evidence="11" id="KW-0472">Membrane</keyword>
<dbReference type="Gene3D" id="3.30.2010.10">
    <property type="entry name" value="Metalloproteases ('zincins'), catalytic domain"/>
    <property type="match status" value="1"/>
</dbReference>
<sequence>MVFLISTLEQYFSFLDKIEPNILFYGLLSFTWIVSIWEHYLSYRQYCNYKRHQTVPDELADVMTSEELDKARSYAIDKMRYNEIHSLFNEIETTILLLIGILPSLWSTSGKILSKYDYNNYEILQSMVFLIIIMVYSTITGIPWSYYYHFVLEEKHGFNKQTIGFFIKDTIKKLLVTLILMLLMFSLLIKIIQIGGDYFFVYAWLFITIMSLIIAFIYPNYIAPLFDRYDPLREGELRSSIERLAEQIKFPLAKIYVVEGSVRSAHSNAYFYGFFKAKRIVLYDTLIKGYSLHKENKDNLIDKDNQLDETKQKENEEENTLNETKQTENEENTLIHRKTNNDTSDKVNEEQQTTIKKKTDKGCESDEVLAVLCHEFGHWSLSHNLINLSISFINLFLVFSIFAALFKRTVLYEAFGFSATHPILIGLLIIFQFVLSPYFEVFSFALTALSRRFEFQADHFAVKLGHGDQLGRALKKLELDNMTYPFSDKLYATYHYSHPTLLERLKAVKSMKQD</sequence>
<feature type="transmembrane region" description="Helical" evidence="11">
    <location>
        <begin position="87"/>
        <end position="106"/>
    </location>
</feature>
<evidence type="ECO:0000313" key="14">
    <source>
        <dbReference type="EMBL" id="CAF0822142.1"/>
    </source>
</evidence>
<feature type="domain" description="CAAX prenyl protease 1 N-terminal" evidence="13">
    <location>
        <begin position="45"/>
        <end position="227"/>
    </location>
</feature>
<name>A0A813UDC0_9BILA</name>
<comment type="cofactor">
    <cofactor evidence="9">
        <name>Zn(2+)</name>
        <dbReference type="ChEBI" id="CHEBI:29105"/>
    </cofactor>
    <text evidence="9">Binds 1 zinc ion per subunit.</text>
</comment>
<feature type="transmembrane region" description="Helical" evidence="11">
    <location>
        <begin position="126"/>
        <end position="150"/>
    </location>
</feature>
<evidence type="ECO:0000256" key="5">
    <source>
        <dbReference type="ARBA" id="ARBA00022833"/>
    </source>
</evidence>
<feature type="transmembrane region" description="Helical" evidence="11">
    <location>
        <begin position="385"/>
        <end position="405"/>
    </location>
</feature>
<proteinExistence type="predicted"/>
<keyword evidence="11" id="KW-1133">Transmembrane helix</keyword>
<dbReference type="Pfam" id="PF16491">
    <property type="entry name" value="Peptidase_M48_N"/>
    <property type="match status" value="1"/>
</dbReference>
<evidence type="ECO:0000256" key="3">
    <source>
        <dbReference type="ARBA" id="ARBA00022723"/>
    </source>
</evidence>
<dbReference type="InterPro" id="IPR032456">
    <property type="entry name" value="Peptidase_M48_N"/>
</dbReference>
<keyword evidence="2" id="KW-0645">Protease</keyword>
<dbReference type="EMBL" id="CAJOBD010000312">
    <property type="protein sequence ID" value="CAF3642235.1"/>
    <property type="molecule type" value="Genomic_DNA"/>
</dbReference>
<reference evidence="14" key="1">
    <citation type="submission" date="2021-02" db="EMBL/GenBank/DDBJ databases">
        <authorList>
            <person name="Nowell W R."/>
        </authorList>
    </citation>
    <scope>NUCLEOTIDE SEQUENCE</scope>
</reference>
<comment type="caution">
    <text evidence="14">The sequence shown here is derived from an EMBL/GenBank/DDBJ whole genome shotgun (WGS) entry which is preliminary data.</text>
</comment>
<feature type="compositionally biased region" description="Basic and acidic residues" evidence="10">
    <location>
        <begin position="303"/>
        <end position="314"/>
    </location>
</feature>
<organism evidence="14 16">
    <name type="scientific">Rotaria sordida</name>
    <dbReference type="NCBI Taxonomy" id="392033"/>
    <lineage>
        <taxon>Eukaryota</taxon>
        <taxon>Metazoa</taxon>
        <taxon>Spiralia</taxon>
        <taxon>Gnathifera</taxon>
        <taxon>Rotifera</taxon>
        <taxon>Eurotatoria</taxon>
        <taxon>Bdelloidea</taxon>
        <taxon>Philodinida</taxon>
        <taxon>Philodinidae</taxon>
        <taxon>Rotaria</taxon>
    </lineage>
</organism>
<dbReference type="PANTHER" id="PTHR10120">
    <property type="entry name" value="CAAX PRENYL PROTEASE 1"/>
    <property type="match status" value="1"/>
</dbReference>
<dbReference type="InterPro" id="IPR001915">
    <property type="entry name" value="Peptidase_M48"/>
</dbReference>
<evidence type="ECO:0000256" key="1">
    <source>
        <dbReference type="ARBA" id="ARBA00012336"/>
    </source>
</evidence>
<dbReference type="GO" id="GO:0004222">
    <property type="term" value="F:metalloendopeptidase activity"/>
    <property type="evidence" value="ECO:0007669"/>
    <property type="project" value="InterPro"/>
</dbReference>
<dbReference type="GO" id="GO:0046872">
    <property type="term" value="F:metal ion binding"/>
    <property type="evidence" value="ECO:0007669"/>
    <property type="project" value="UniProtKB-KW"/>
</dbReference>
<feature type="active site" evidence="8">
    <location>
        <position position="375"/>
    </location>
</feature>
<keyword evidence="6" id="KW-0482">Metalloprotease</keyword>
<feature type="compositionally biased region" description="Basic and acidic residues" evidence="10">
    <location>
        <begin position="339"/>
        <end position="349"/>
    </location>
</feature>
<dbReference type="Pfam" id="PF01435">
    <property type="entry name" value="Peptidase_M48"/>
    <property type="match status" value="1"/>
</dbReference>
<evidence type="ECO:0000259" key="12">
    <source>
        <dbReference type="Pfam" id="PF01435"/>
    </source>
</evidence>
<protein>
    <recommendedName>
        <fullName evidence="1">Ste24 endopeptidase</fullName>
        <ecNumber evidence="1">3.4.24.84</ecNumber>
    </recommendedName>
</protein>
<evidence type="ECO:0000256" key="8">
    <source>
        <dbReference type="PIRSR" id="PIRSR627057-1"/>
    </source>
</evidence>
<feature type="transmembrane region" description="Helical" evidence="11">
    <location>
        <begin position="22"/>
        <end position="41"/>
    </location>
</feature>
<keyword evidence="3 9" id="KW-0479">Metal-binding</keyword>
<dbReference type="CDD" id="cd07343">
    <property type="entry name" value="M48A_Zmpste24p_like"/>
    <property type="match status" value="1"/>
</dbReference>
<accession>A0A813UDC0</accession>
<gene>
    <name evidence="15" type="ORF">JBS370_LOCUS5875</name>
    <name evidence="14" type="ORF">ZHD862_LOCUS3440</name>
</gene>
<feature type="binding site" evidence="9">
    <location>
        <position position="374"/>
    </location>
    <ligand>
        <name>Zn(2+)</name>
        <dbReference type="ChEBI" id="CHEBI:29105"/>
        <note>catalytic</note>
    </ligand>
</feature>
<keyword evidence="5 9" id="KW-0862">Zinc</keyword>
<evidence type="ECO:0000256" key="4">
    <source>
        <dbReference type="ARBA" id="ARBA00022801"/>
    </source>
</evidence>
<feature type="transmembrane region" description="Helical" evidence="11">
    <location>
        <begin position="198"/>
        <end position="218"/>
    </location>
</feature>
<evidence type="ECO:0000256" key="7">
    <source>
        <dbReference type="ARBA" id="ARBA00044456"/>
    </source>
</evidence>
<dbReference type="Proteomes" id="UP000663864">
    <property type="component" value="Unassembled WGS sequence"/>
</dbReference>
<dbReference type="Proteomes" id="UP000663836">
    <property type="component" value="Unassembled WGS sequence"/>
</dbReference>
<dbReference type="EMBL" id="CAJNOT010000075">
    <property type="protein sequence ID" value="CAF0822142.1"/>
    <property type="molecule type" value="Genomic_DNA"/>
</dbReference>
<comment type="catalytic activity">
    <reaction evidence="7">
        <text>Hydrolyzes the peptide bond -P2-(S-farnesyl or geranylgeranyl)C-P1'-P2'-P3'-COOH where P1' and P2' are amino acids with aliphatic side chains and P3' is any C-terminal residue.</text>
        <dbReference type="EC" id="3.4.24.84"/>
    </reaction>
</comment>